<dbReference type="EMBL" id="CM009299">
    <property type="protein sequence ID" value="KAI9386769.1"/>
    <property type="molecule type" value="Genomic_DNA"/>
</dbReference>
<gene>
    <name evidence="1" type="ORF">POPTR_010G074601v4</name>
</gene>
<accession>A0ACC0SBG9</accession>
<reference evidence="1 2" key="1">
    <citation type="journal article" date="2006" name="Science">
        <title>The genome of black cottonwood, Populus trichocarpa (Torr. &amp; Gray).</title>
        <authorList>
            <person name="Tuskan G.A."/>
            <person name="Difazio S."/>
            <person name="Jansson S."/>
            <person name="Bohlmann J."/>
            <person name="Grigoriev I."/>
            <person name="Hellsten U."/>
            <person name="Putnam N."/>
            <person name="Ralph S."/>
            <person name="Rombauts S."/>
            <person name="Salamov A."/>
            <person name="Schein J."/>
            <person name="Sterck L."/>
            <person name="Aerts A."/>
            <person name="Bhalerao R.R."/>
            <person name="Bhalerao R.P."/>
            <person name="Blaudez D."/>
            <person name="Boerjan W."/>
            <person name="Brun A."/>
            <person name="Brunner A."/>
            <person name="Busov V."/>
            <person name="Campbell M."/>
            <person name="Carlson J."/>
            <person name="Chalot M."/>
            <person name="Chapman J."/>
            <person name="Chen G.L."/>
            <person name="Cooper D."/>
            <person name="Coutinho P.M."/>
            <person name="Couturier J."/>
            <person name="Covert S."/>
            <person name="Cronk Q."/>
            <person name="Cunningham R."/>
            <person name="Davis J."/>
            <person name="Degroeve S."/>
            <person name="Dejardin A."/>
            <person name="Depamphilis C."/>
            <person name="Detter J."/>
            <person name="Dirks B."/>
            <person name="Dubchak I."/>
            <person name="Duplessis S."/>
            <person name="Ehlting J."/>
            <person name="Ellis B."/>
            <person name="Gendler K."/>
            <person name="Goodstein D."/>
            <person name="Gribskov M."/>
            <person name="Grimwood J."/>
            <person name="Groover A."/>
            <person name="Gunter L."/>
            <person name="Hamberger B."/>
            <person name="Heinze B."/>
            <person name="Helariutta Y."/>
            <person name="Henrissat B."/>
            <person name="Holligan D."/>
            <person name="Holt R."/>
            <person name="Huang W."/>
            <person name="Islam-Faridi N."/>
            <person name="Jones S."/>
            <person name="Jones-Rhoades M."/>
            <person name="Jorgensen R."/>
            <person name="Joshi C."/>
            <person name="Kangasjarvi J."/>
            <person name="Karlsson J."/>
            <person name="Kelleher C."/>
            <person name="Kirkpatrick R."/>
            <person name="Kirst M."/>
            <person name="Kohler A."/>
            <person name="Kalluri U."/>
            <person name="Larimer F."/>
            <person name="Leebens-Mack J."/>
            <person name="Leple J.C."/>
            <person name="Locascio P."/>
            <person name="Lou Y."/>
            <person name="Lucas S."/>
            <person name="Martin F."/>
            <person name="Montanini B."/>
            <person name="Napoli C."/>
            <person name="Nelson D.R."/>
            <person name="Nelson C."/>
            <person name="Nieminen K."/>
            <person name="Nilsson O."/>
            <person name="Pereda V."/>
            <person name="Peter G."/>
            <person name="Philippe R."/>
            <person name="Pilate G."/>
            <person name="Poliakov A."/>
            <person name="Razumovskaya J."/>
            <person name="Richardson P."/>
            <person name="Rinaldi C."/>
            <person name="Ritland K."/>
            <person name="Rouze P."/>
            <person name="Ryaboy D."/>
            <person name="Schmutz J."/>
            <person name="Schrader J."/>
            <person name="Segerman B."/>
            <person name="Shin H."/>
            <person name="Siddiqui A."/>
            <person name="Sterky F."/>
            <person name="Terry A."/>
            <person name="Tsai C.J."/>
            <person name="Uberbacher E."/>
            <person name="Unneberg P."/>
            <person name="Vahala J."/>
            <person name="Wall K."/>
            <person name="Wessler S."/>
            <person name="Yang G."/>
            <person name="Yin T."/>
            <person name="Douglas C."/>
            <person name="Marra M."/>
            <person name="Sandberg G."/>
            <person name="Van de Peer Y."/>
            <person name="Rokhsar D."/>
        </authorList>
    </citation>
    <scope>NUCLEOTIDE SEQUENCE [LARGE SCALE GENOMIC DNA]</scope>
    <source>
        <strain evidence="2">cv. Nisqually</strain>
    </source>
</reference>
<name>A0ACC0SBG9_POPTR</name>
<keyword evidence="2" id="KW-1185">Reference proteome</keyword>
<evidence type="ECO:0000313" key="1">
    <source>
        <dbReference type="EMBL" id="KAI9386769.1"/>
    </source>
</evidence>
<comment type="caution">
    <text evidence="1">The sequence shown here is derived from an EMBL/GenBank/DDBJ whole genome shotgun (WGS) entry which is preliminary data.</text>
</comment>
<organism evidence="1 2">
    <name type="scientific">Populus trichocarpa</name>
    <name type="common">Western balsam poplar</name>
    <name type="synonym">Populus balsamifera subsp. trichocarpa</name>
    <dbReference type="NCBI Taxonomy" id="3694"/>
    <lineage>
        <taxon>Eukaryota</taxon>
        <taxon>Viridiplantae</taxon>
        <taxon>Streptophyta</taxon>
        <taxon>Embryophyta</taxon>
        <taxon>Tracheophyta</taxon>
        <taxon>Spermatophyta</taxon>
        <taxon>Magnoliopsida</taxon>
        <taxon>eudicotyledons</taxon>
        <taxon>Gunneridae</taxon>
        <taxon>Pentapetalae</taxon>
        <taxon>rosids</taxon>
        <taxon>fabids</taxon>
        <taxon>Malpighiales</taxon>
        <taxon>Salicaceae</taxon>
        <taxon>Saliceae</taxon>
        <taxon>Populus</taxon>
    </lineage>
</organism>
<evidence type="ECO:0000313" key="2">
    <source>
        <dbReference type="Proteomes" id="UP000006729"/>
    </source>
</evidence>
<protein>
    <submittedName>
        <fullName evidence="1">Uncharacterized protein</fullName>
    </submittedName>
</protein>
<proteinExistence type="predicted"/>
<dbReference type="Proteomes" id="UP000006729">
    <property type="component" value="Chromosome 10"/>
</dbReference>
<sequence length="110" mass="12721">MFSMGCQVLRLCMGMSSRSGTDIEEQEDHEDIEGDSVVQNVKFRRICGWSFNDEEFELDPVFPTDPKYYSVLKQVRFGGESIIPENKSNCKLVKKMERNSEGMWELKLVS</sequence>